<keyword evidence="2" id="KW-1185">Reference proteome</keyword>
<reference evidence="2" key="1">
    <citation type="journal article" date="2017" name="Cell">
        <title>Insights into land plant evolution garnered from the Marchantia polymorpha genome.</title>
        <authorList>
            <person name="Bowman J.L."/>
            <person name="Kohchi T."/>
            <person name="Yamato K.T."/>
            <person name="Jenkins J."/>
            <person name="Shu S."/>
            <person name="Ishizaki K."/>
            <person name="Yamaoka S."/>
            <person name="Nishihama R."/>
            <person name="Nakamura Y."/>
            <person name="Berger F."/>
            <person name="Adam C."/>
            <person name="Aki S.S."/>
            <person name="Althoff F."/>
            <person name="Araki T."/>
            <person name="Arteaga-Vazquez M.A."/>
            <person name="Balasubrmanian S."/>
            <person name="Barry K."/>
            <person name="Bauer D."/>
            <person name="Boehm C.R."/>
            <person name="Briginshaw L."/>
            <person name="Caballero-Perez J."/>
            <person name="Catarino B."/>
            <person name="Chen F."/>
            <person name="Chiyoda S."/>
            <person name="Chovatia M."/>
            <person name="Davies K.M."/>
            <person name="Delmans M."/>
            <person name="Demura T."/>
            <person name="Dierschke T."/>
            <person name="Dolan L."/>
            <person name="Dorantes-Acosta A.E."/>
            <person name="Eklund D.M."/>
            <person name="Florent S.N."/>
            <person name="Flores-Sandoval E."/>
            <person name="Fujiyama A."/>
            <person name="Fukuzawa H."/>
            <person name="Galik B."/>
            <person name="Grimanelli D."/>
            <person name="Grimwood J."/>
            <person name="Grossniklaus U."/>
            <person name="Hamada T."/>
            <person name="Haseloff J."/>
            <person name="Hetherington A.J."/>
            <person name="Higo A."/>
            <person name="Hirakawa Y."/>
            <person name="Hundley H.N."/>
            <person name="Ikeda Y."/>
            <person name="Inoue K."/>
            <person name="Inoue S.I."/>
            <person name="Ishida S."/>
            <person name="Jia Q."/>
            <person name="Kakita M."/>
            <person name="Kanazawa T."/>
            <person name="Kawai Y."/>
            <person name="Kawashima T."/>
            <person name="Kennedy M."/>
            <person name="Kinose K."/>
            <person name="Kinoshita T."/>
            <person name="Kohara Y."/>
            <person name="Koide E."/>
            <person name="Komatsu K."/>
            <person name="Kopischke S."/>
            <person name="Kubo M."/>
            <person name="Kyozuka J."/>
            <person name="Lagercrantz U."/>
            <person name="Lin S.S."/>
            <person name="Lindquist E."/>
            <person name="Lipzen A.M."/>
            <person name="Lu C.W."/>
            <person name="De Luna E."/>
            <person name="Martienssen R.A."/>
            <person name="Minamino N."/>
            <person name="Mizutani M."/>
            <person name="Mizutani M."/>
            <person name="Mochizuki N."/>
            <person name="Monte I."/>
            <person name="Mosher R."/>
            <person name="Nagasaki H."/>
            <person name="Nakagami H."/>
            <person name="Naramoto S."/>
            <person name="Nishitani K."/>
            <person name="Ohtani M."/>
            <person name="Okamoto T."/>
            <person name="Okumura M."/>
            <person name="Phillips J."/>
            <person name="Pollak B."/>
            <person name="Reinders A."/>
            <person name="Rovekamp M."/>
            <person name="Sano R."/>
            <person name="Sawa S."/>
            <person name="Schmid M.W."/>
            <person name="Shirakawa M."/>
            <person name="Solano R."/>
            <person name="Spunde A."/>
            <person name="Suetsugu N."/>
            <person name="Sugano S."/>
            <person name="Sugiyama A."/>
            <person name="Sun R."/>
            <person name="Suzuki Y."/>
            <person name="Takenaka M."/>
            <person name="Takezawa D."/>
            <person name="Tomogane H."/>
            <person name="Tsuzuki M."/>
            <person name="Ueda T."/>
            <person name="Umeda M."/>
            <person name="Ward J.M."/>
            <person name="Watanabe Y."/>
            <person name="Yazaki K."/>
            <person name="Yokoyama R."/>
            <person name="Yoshitake Y."/>
            <person name="Yotsui I."/>
            <person name="Zachgo S."/>
            <person name="Schmutz J."/>
        </authorList>
    </citation>
    <scope>NUCLEOTIDE SEQUENCE [LARGE SCALE GENOMIC DNA]</scope>
    <source>
        <strain evidence="2">Tak-1</strain>
    </source>
</reference>
<organism evidence="1 2">
    <name type="scientific">Marchantia polymorpha</name>
    <name type="common">Common liverwort</name>
    <name type="synonym">Marchantia aquatica</name>
    <dbReference type="NCBI Taxonomy" id="3197"/>
    <lineage>
        <taxon>Eukaryota</taxon>
        <taxon>Viridiplantae</taxon>
        <taxon>Streptophyta</taxon>
        <taxon>Embryophyta</taxon>
        <taxon>Marchantiophyta</taxon>
        <taxon>Marchantiopsida</taxon>
        <taxon>Marchantiidae</taxon>
        <taxon>Marchantiales</taxon>
        <taxon>Marchantiaceae</taxon>
        <taxon>Marchantia</taxon>
    </lineage>
</organism>
<protein>
    <submittedName>
        <fullName evidence="1">Uncharacterized protein</fullName>
    </submittedName>
</protein>
<dbReference type="AlphaFoldDB" id="A0A2R6W388"/>
<sequence length="171" mass="19306">MEQDRRGFHIRQAQQKNLPGKILWFLLPIQSCQQCSDAASSITRLLHGSASGRCGSDTRSLNLKHFETRYLPALRSIQQSQNGFCQACRVRQGLDCCSYGDVCCWSCSGIRSDACSCTRASGDFFSCWTVTDSVHPRNGRLFDRHGRCFGCIQIALMVDVKFFLHQRIDQS</sequence>
<dbReference type="Gramene" id="Mp6g05380.1">
    <property type="protein sequence ID" value="Mp6g05380.1.cds"/>
    <property type="gene ID" value="Mp6g05380"/>
</dbReference>
<proteinExistence type="predicted"/>
<accession>A0A2R6W388</accession>
<dbReference type="EMBL" id="KZ772837">
    <property type="protein sequence ID" value="PTQ28329.1"/>
    <property type="molecule type" value="Genomic_DNA"/>
</dbReference>
<dbReference type="Proteomes" id="UP000244005">
    <property type="component" value="Unassembled WGS sequence"/>
</dbReference>
<name>A0A2R6W388_MARPO</name>
<gene>
    <name evidence="1" type="ORF">MARPO_0167s0021</name>
</gene>
<evidence type="ECO:0000313" key="2">
    <source>
        <dbReference type="Proteomes" id="UP000244005"/>
    </source>
</evidence>
<evidence type="ECO:0000313" key="1">
    <source>
        <dbReference type="EMBL" id="PTQ28329.1"/>
    </source>
</evidence>